<dbReference type="InterPro" id="IPR038996">
    <property type="entry name" value="Gp14"/>
</dbReference>
<keyword evidence="1" id="KW-0175">Coiled coil</keyword>
<dbReference type="Pfam" id="PF24072">
    <property type="entry name" value="T7_gp14"/>
    <property type="match status" value="1"/>
</dbReference>
<gene>
    <name evidence="2" type="ORF">FVW20_19315</name>
</gene>
<dbReference type="EMBL" id="VRYY01000817">
    <property type="protein sequence ID" value="MBG3879083.1"/>
    <property type="molecule type" value="Genomic_DNA"/>
</dbReference>
<protein>
    <submittedName>
        <fullName evidence="2">Uncharacterized protein</fullName>
    </submittedName>
</protein>
<reference evidence="2 3" key="1">
    <citation type="submission" date="2019-08" db="EMBL/GenBank/DDBJ databases">
        <authorList>
            <person name="Luo N."/>
        </authorList>
    </citation>
    <scope>NUCLEOTIDE SEQUENCE [LARGE SCALE GENOMIC DNA]</scope>
    <source>
        <strain evidence="2 3">NCIMB 9442</strain>
    </source>
</reference>
<evidence type="ECO:0000313" key="3">
    <source>
        <dbReference type="Proteomes" id="UP001194469"/>
    </source>
</evidence>
<accession>A0ABS0J9E1</accession>
<proteinExistence type="predicted"/>
<dbReference type="RefSeq" id="WP_196610845.1">
    <property type="nucleotide sequence ID" value="NZ_VRYY01000817.1"/>
</dbReference>
<sequence>MCGLPQALLAAAVLQGGYTLMDSNRTASAARAQQEYQAATQRNAAMQANYQIEETRRDAERTERALKRQARSQQAGMRSLLAASGMDAGSGSALDVLQDQSLAAEADVLDVRRQSERRQRALEYQAAGADSSASLLMGMANDPWSRVRQGWRSGMIIGNTVQGAGNLLI</sequence>
<comment type="caution">
    <text evidence="2">The sequence shown here is derived from an EMBL/GenBank/DDBJ whole genome shotgun (WGS) entry which is preliminary data.</text>
</comment>
<name>A0ABS0J9E1_9BACT</name>
<evidence type="ECO:0000313" key="2">
    <source>
        <dbReference type="EMBL" id="MBG3879083.1"/>
    </source>
</evidence>
<evidence type="ECO:0000256" key="1">
    <source>
        <dbReference type="SAM" id="Coils"/>
    </source>
</evidence>
<dbReference type="Proteomes" id="UP001194469">
    <property type="component" value="Unassembled WGS sequence"/>
</dbReference>
<organism evidence="2 3">
    <name type="scientific">Nitratidesulfovibrio oxamicus</name>
    <dbReference type="NCBI Taxonomy" id="32016"/>
    <lineage>
        <taxon>Bacteria</taxon>
        <taxon>Pseudomonadati</taxon>
        <taxon>Thermodesulfobacteriota</taxon>
        <taxon>Desulfovibrionia</taxon>
        <taxon>Desulfovibrionales</taxon>
        <taxon>Desulfovibrionaceae</taxon>
        <taxon>Nitratidesulfovibrio</taxon>
    </lineage>
</organism>
<feature type="coiled-coil region" evidence="1">
    <location>
        <begin position="29"/>
        <end position="72"/>
    </location>
</feature>
<keyword evidence="3" id="KW-1185">Reference proteome</keyword>